<gene>
    <name evidence="3" type="ORF">DPMN_144071</name>
</gene>
<evidence type="ECO:0000313" key="3">
    <source>
        <dbReference type="EMBL" id="KAH3815543.1"/>
    </source>
</evidence>
<keyword evidence="2" id="KW-1133">Transmembrane helix</keyword>
<evidence type="ECO:0000256" key="1">
    <source>
        <dbReference type="SAM" id="MobiDB-lite"/>
    </source>
</evidence>
<comment type="caution">
    <text evidence="3">The sequence shown here is derived from an EMBL/GenBank/DDBJ whole genome shotgun (WGS) entry which is preliminary data.</text>
</comment>
<dbReference type="Proteomes" id="UP000828390">
    <property type="component" value="Unassembled WGS sequence"/>
</dbReference>
<feature type="compositionally biased region" description="Low complexity" evidence="1">
    <location>
        <begin position="147"/>
        <end position="159"/>
    </location>
</feature>
<reference evidence="3" key="1">
    <citation type="journal article" date="2019" name="bioRxiv">
        <title>The Genome of the Zebra Mussel, Dreissena polymorpha: A Resource for Invasive Species Research.</title>
        <authorList>
            <person name="McCartney M.A."/>
            <person name="Auch B."/>
            <person name="Kono T."/>
            <person name="Mallez S."/>
            <person name="Zhang Y."/>
            <person name="Obille A."/>
            <person name="Becker A."/>
            <person name="Abrahante J.E."/>
            <person name="Garbe J."/>
            <person name="Badalamenti J.P."/>
            <person name="Herman A."/>
            <person name="Mangelson H."/>
            <person name="Liachko I."/>
            <person name="Sullivan S."/>
            <person name="Sone E.D."/>
            <person name="Koren S."/>
            <person name="Silverstein K.A.T."/>
            <person name="Beckman K.B."/>
            <person name="Gohl D.M."/>
        </authorList>
    </citation>
    <scope>NUCLEOTIDE SEQUENCE</scope>
    <source>
        <strain evidence="3">Duluth1</strain>
        <tissue evidence="3">Whole animal</tissue>
    </source>
</reference>
<evidence type="ECO:0000313" key="4">
    <source>
        <dbReference type="Proteomes" id="UP000828390"/>
    </source>
</evidence>
<proteinExistence type="predicted"/>
<keyword evidence="2" id="KW-0472">Membrane</keyword>
<reference evidence="3" key="2">
    <citation type="submission" date="2020-11" db="EMBL/GenBank/DDBJ databases">
        <authorList>
            <person name="McCartney M.A."/>
            <person name="Auch B."/>
            <person name="Kono T."/>
            <person name="Mallez S."/>
            <person name="Becker A."/>
            <person name="Gohl D.M."/>
            <person name="Silverstein K.A.T."/>
            <person name="Koren S."/>
            <person name="Bechman K.B."/>
            <person name="Herman A."/>
            <person name="Abrahante J.E."/>
            <person name="Garbe J."/>
        </authorList>
    </citation>
    <scope>NUCLEOTIDE SEQUENCE</scope>
    <source>
        <strain evidence="3">Duluth1</strain>
        <tissue evidence="3">Whole animal</tissue>
    </source>
</reference>
<evidence type="ECO:0000256" key="2">
    <source>
        <dbReference type="SAM" id="Phobius"/>
    </source>
</evidence>
<name>A0A9D4GEX1_DREPO</name>
<feature type="compositionally biased region" description="Basic residues" evidence="1">
    <location>
        <begin position="160"/>
        <end position="172"/>
    </location>
</feature>
<feature type="region of interest" description="Disordered" evidence="1">
    <location>
        <begin position="144"/>
        <end position="182"/>
    </location>
</feature>
<dbReference type="SUPFAM" id="SSF52266">
    <property type="entry name" value="SGNH hydrolase"/>
    <property type="match status" value="1"/>
</dbReference>
<sequence length="182" mass="21596">MRMNSCLLIVPLEKGWVLEYTLQANGLQKGGHRHDTQKGDSLYHERVRPSDIEWEGYSGLKAEDLHSKIQHGLLSGKTPKSICVHIGGNNYLIDNFEHALQKHMFEQEQEVARCTIMMIRMMMSMMMMIIMMIMMMISDDDDHYYHQQKQQQQKQTQQQNHHHHHKHHHHQHNNQEINKLVN</sequence>
<dbReference type="AlphaFoldDB" id="A0A9D4GEX1"/>
<dbReference type="EMBL" id="JAIWYP010000006">
    <property type="protein sequence ID" value="KAH3815543.1"/>
    <property type="molecule type" value="Genomic_DNA"/>
</dbReference>
<keyword evidence="4" id="KW-1185">Reference proteome</keyword>
<protein>
    <submittedName>
        <fullName evidence="3">Uncharacterized protein</fullName>
    </submittedName>
</protein>
<feature type="transmembrane region" description="Helical" evidence="2">
    <location>
        <begin position="117"/>
        <end position="137"/>
    </location>
</feature>
<accession>A0A9D4GEX1</accession>
<keyword evidence="2" id="KW-0812">Transmembrane</keyword>
<organism evidence="3 4">
    <name type="scientific">Dreissena polymorpha</name>
    <name type="common">Zebra mussel</name>
    <name type="synonym">Mytilus polymorpha</name>
    <dbReference type="NCBI Taxonomy" id="45954"/>
    <lineage>
        <taxon>Eukaryota</taxon>
        <taxon>Metazoa</taxon>
        <taxon>Spiralia</taxon>
        <taxon>Lophotrochozoa</taxon>
        <taxon>Mollusca</taxon>
        <taxon>Bivalvia</taxon>
        <taxon>Autobranchia</taxon>
        <taxon>Heteroconchia</taxon>
        <taxon>Euheterodonta</taxon>
        <taxon>Imparidentia</taxon>
        <taxon>Neoheterodontei</taxon>
        <taxon>Myida</taxon>
        <taxon>Dreissenoidea</taxon>
        <taxon>Dreissenidae</taxon>
        <taxon>Dreissena</taxon>
    </lineage>
</organism>